<evidence type="ECO:0000313" key="1">
    <source>
        <dbReference type="EMBL" id="KAJ1520417.1"/>
    </source>
</evidence>
<dbReference type="EMBL" id="JAPTSV010000014">
    <property type="protein sequence ID" value="KAJ1520417.1"/>
    <property type="molecule type" value="Genomic_DNA"/>
</dbReference>
<dbReference type="AlphaFoldDB" id="A0AAV7X7K5"/>
<organism evidence="1 2">
    <name type="scientific">Megalurothrips usitatus</name>
    <name type="common">bean blossom thrips</name>
    <dbReference type="NCBI Taxonomy" id="439358"/>
    <lineage>
        <taxon>Eukaryota</taxon>
        <taxon>Metazoa</taxon>
        <taxon>Ecdysozoa</taxon>
        <taxon>Arthropoda</taxon>
        <taxon>Hexapoda</taxon>
        <taxon>Insecta</taxon>
        <taxon>Pterygota</taxon>
        <taxon>Neoptera</taxon>
        <taxon>Paraneoptera</taxon>
        <taxon>Thysanoptera</taxon>
        <taxon>Terebrantia</taxon>
        <taxon>Thripoidea</taxon>
        <taxon>Thripidae</taxon>
        <taxon>Megalurothrips</taxon>
    </lineage>
</organism>
<proteinExistence type="predicted"/>
<gene>
    <name evidence="1" type="ORF">ONE63_003549</name>
</gene>
<protein>
    <submittedName>
        <fullName evidence="1">Uncharacterized protein</fullName>
    </submittedName>
</protein>
<name>A0AAV7X7K5_9NEOP</name>
<accession>A0AAV7X7K5</accession>
<dbReference type="PANTHER" id="PTHR46579">
    <property type="entry name" value="F5/8 TYPE C DOMAIN-CONTAINING PROTEIN-RELATED"/>
    <property type="match status" value="1"/>
</dbReference>
<keyword evidence="2" id="KW-1185">Reference proteome</keyword>
<sequence>MLLVISMHILLSEKITKEDLKAAEIMLRCFVRDFANLYGEKYCTYNIHNLLHYSLLVERWGPLWATSAFIFEDYNGFLKNHIFGSKHYARELLNNLQIIQSVTILENIVEGRQFSFVSNDLKKTSVNFSSRLKYESLSDNEKKAISAVSKEVSLYKRAEISCQVYTSIYYDCNKKRSNSIVKYSQNNNIKYGQILFFVETDPVMVVIREFNIDNLHIFFHEESRFRVKNIVPVVATDLIDTCPIANLIQKLLQVGRYVCMIPNYFEINL</sequence>
<evidence type="ECO:0000313" key="2">
    <source>
        <dbReference type="Proteomes" id="UP001075354"/>
    </source>
</evidence>
<dbReference type="PANTHER" id="PTHR46579:SF1">
    <property type="entry name" value="F5_8 TYPE C DOMAIN-CONTAINING PROTEIN"/>
    <property type="match status" value="1"/>
</dbReference>
<dbReference type="Proteomes" id="UP001075354">
    <property type="component" value="Chromosome 14"/>
</dbReference>
<comment type="caution">
    <text evidence="1">The sequence shown here is derived from an EMBL/GenBank/DDBJ whole genome shotgun (WGS) entry which is preliminary data.</text>
</comment>
<reference evidence="1" key="1">
    <citation type="submission" date="2022-12" db="EMBL/GenBank/DDBJ databases">
        <title>Chromosome-level genome assembly of the bean flower thrips Megalurothrips usitatus.</title>
        <authorList>
            <person name="Ma L."/>
            <person name="Liu Q."/>
            <person name="Li H."/>
            <person name="Cai W."/>
        </authorList>
    </citation>
    <scope>NUCLEOTIDE SEQUENCE</scope>
    <source>
        <strain evidence="1">Cailab_2022a</strain>
    </source>
</reference>